<feature type="domain" description="Protein kinase" evidence="2">
    <location>
        <begin position="1"/>
        <end position="101"/>
    </location>
</feature>
<feature type="region of interest" description="Disordered" evidence="1">
    <location>
        <begin position="127"/>
        <end position="163"/>
    </location>
</feature>
<accession>A0ABP1AZB2</accession>
<dbReference type="InterPro" id="IPR001245">
    <property type="entry name" value="Ser-Thr/Tyr_kinase_cat_dom"/>
</dbReference>
<evidence type="ECO:0000313" key="3">
    <source>
        <dbReference type="EMBL" id="CAK9867925.1"/>
    </source>
</evidence>
<name>A0ABP1AZB2_9BRYO</name>
<dbReference type="InterPro" id="IPR011009">
    <property type="entry name" value="Kinase-like_dom_sf"/>
</dbReference>
<evidence type="ECO:0000259" key="2">
    <source>
        <dbReference type="PROSITE" id="PS50011"/>
    </source>
</evidence>
<evidence type="ECO:0000313" key="4">
    <source>
        <dbReference type="Proteomes" id="UP001497522"/>
    </source>
</evidence>
<gene>
    <name evidence="3" type="ORF">CSSPJE1EN2_LOCUS10920</name>
</gene>
<evidence type="ECO:0000256" key="1">
    <source>
        <dbReference type="SAM" id="MobiDB-lite"/>
    </source>
</evidence>
<keyword evidence="4" id="KW-1185">Reference proteome</keyword>
<reference evidence="3" key="1">
    <citation type="submission" date="2024-03" db="EMBL/GenBank/DDBJ databases">
        <authorList>
            <consortium name="ELIXIR-Norway"/>
            <consortium name="Elixir Norway"/>
        </authorList>
    </citation>
    <scope>NUCLEOTIDE SEQUENCE</scope>
</reference>
<dbReference type="InterPro" id="IPR051681">
    <property type="entry name" value="Ser/Thr_Kinases-Pseudokinases"/>
</dbReference>
<dbReference type="Proteomes" id="UP001497522">
    <property type="component" value="Chromosome 17"/>
</dbReference>
<dbReference type="EMBL" id="OZ023718">
    <property type="protein sequence ID" value="CAK9867925.1"/>
    <property type="molecule type" value="Genomic_DNA"/>
</dbReference>
<organism evidence="3 4">
    <name type="scientific">Sphagnum jensenii</name>
    <dbReference type="NCBI Taxonomy" id="128206"/>
    <lineage>
        <taxon>Eukaryota</taxon>
        <taxon>Viridiplantae</taxon>
        <taxon>Streptophyta</taxon>
        <taxon>Embryophyta</taxon>
        <taxon>Bryophyta</taxon>
        <taxon>Sphagnophytina</taxon>
        <taxon>Sphagnopsida</taxon>
        <taxon>Sphagnales</taxon>
        <taxon>Sphagnaceae</taxon>
        <taxon>Sphagnum</taxon>
    </lineage>
</organism>
<dbReference type="SUPFAM" id="SSF56112">
    <property type="entry name" value="Protein kinase-like (PK-like)"/>
    <property type="match status" value="1"/>
</dbReference>
<dbReference type="InterPro" id="IPR000719">
    <property type="entry name" value="Prot_kinase_dom"/>
</dbReference>
<protein>
    <recommendedName>
        <fullName evidence="2">Protein kinase domain-containing protein</fullName>
    </recommendedName>
</protein>
<dbReference type="Pfam" id="PF07714">
    <property type="entry name" value="PK_Tyr_Ser-Thr"/>
    <property type="match status" value="1"/>
</dbReference>
<dbReference type="PANTHER" id="PTHR44329">
    <property type="entry name" value="SERINE/THREONINE-PROTEIN KINASE TNNI3K-RELATED"/>
    <property type="match status" value="1"/>
</dbReference>
<proteinExistence type="predicted"/>
<dbReference type="Gene3D" id="1.10.510.10">
    <property type="entry name" value="Transferase(Phosphotransferase) domain 1"/>
    <property type="match status" value="1"/>
</dbReference>
<sequence length="163" mass="18097">MFRARETYEELPGRSHPKKADIYSFGLICFSILIWKPLPFQPQELSNPSFAAFKGRVREGKRPELPPGCPHHLSVLIQQCWDRNPVKRPDFHNICGELRYIKGLLLTDKISPVHIVCTNGDSYLHSSSSTQSGEYDSNGGEEGSGLLHSNDVMSPLGSEAGSS</sequence>
<dbReference type="PANTHER" id="PTHR44329:SF260">
    <property type="entry name" value="PROTEIN KINASE DOMAIN-CONTAINING PROTEIN"/>
    <property type="match status" value="1"/>
</dbReference>
<dbReference type="PROSITE" id="PS50011">
    <property type="entry name" value="PROTEIN_KINASE_DOM"/>
    <property type="match status" value="1"/>
</dbReference>